<evidence type="ECO:0000256" key="4">
    <source>
        <dbReference type="ARBA" id="ARBA00022679"/>
    </source>
</evidence>
<dbReference type="SUPFAM" id="SSF55874">
    <property type="entry name" value="ATPase domain of HSP90 chaperone/DNA topoisomerase II/histidine kinase"/>
    <property type="match status" value="1"/>
</dbReference>
<keyword evidence="6" id="KW-0472">Membrane</keyword>
<dbReference type="FunFam" id="3.30.565.10:FF:000006">
    <property type="entry name" value="Sensor histidine kinase WalK"/>
    <property type="match status" value="1"/>
</dbReference>
<dbReference type="Proteomes" id="UP000598820">
    <property type="component" value="Unassembled WGS sequence"/>
</dbReference>
<dbReference type="SMART" id="SM00387">
    <property type="entry name" value="HATPase_c"/>
    <property type="match status" value="1"/>
</dbReference>
<dbReference type="SMART" id="SM00388">
    <property type="entry name" value="HisKA"/>
    <property type="match status" value="1"/>
</dbReference>
<dbReference type="SUPFAM" id="SSF47384">
    <property type="entry name" value="Homodimeric domain of signal transducing histidine kinase"/>
    <property type="match status" value="1"/>
</dbReference>
<dbReference type="GO" id="GO:0016020">
    <property type="term" value="C:membrane"/>
    <property type="evidence" value="ECO:0007669"/>
    <property type="project" value="UniProtKB-SubCell"/>
</dbReference>
<dbReference type="SUPFAM" id="SSF55785">
    <property type="entry name" value="PYP-like sensor domain (PAS domain)"/>
    <property type="match status" value="1"/>
</dbReference>
<dbReference type="RefSeq" id="WP_190886692.1">
    <property type="nucleotide sequence ID" value="NZ_JACWZY010000006.1"/>
</dbReference>
<evidence type="ECO:0000256" key="6">
    <source>
        <dbReference type="ARBA" id="ARBA00023136"/>
    </source>
</evidence>
<feature type="domain" description="Histidine kinase" evidence="7">
    <location>
        <begin position="202"/>
        <end position="428"/>
    </location>
</feature>
<dbReference type="Pfam" id="PF00512">
    <property type="entry name" value="HisKA"/>
    <property type="match status" value="1"/>
</dbReference>
<evidence type="ECO:0000256" key="1">
    <source>
        <dbReference type="ARBA" id="ARBA00000085"/>
    </source>
</evidence>
<dbReference type="PANTHER" id="PTHR42878">
    <property type="entry name" value="TWO-COMPONENT HISTIDINE KINASE"/>
    <property type="match status" value="1"/>
</dbReference>
<dbReference type="InterPro" id="IPR000014">
    <property type="entry name" value="PAS"/>
</dbReference>
<dbReference type="GO" id="GO:0000155">
    <property type="term" value="F:phosphorelay sensor kinase activity"/>
    <property type="evidence" value="ECO:0007669"/>
    <property type="project" value="InterPro"/>
</dbReference>
<dbReference type="Gene3D" id="3.30.450.20">
    <property type="entry name" value="PAS domain"/>
    <property type="match status" value="1"/>
</dbReference>
<feature type="domain" description="PAS" evidence="8">
    <location>
        <begin position="55"/>
        <end position="125"/>
    </location>
</feature>
<dbReference type="Gene3D" id="1.10.287.130">
    <property type="match status" value="1"/>
</dbReference>
<evidence type="ECO:0000256" key="2">
    <source>
        <dbReference type="ARBA" id="ARBA00012438"/>
    </source>
</evidence>
<dbReference type="EC" id="2.7.13.3" evidence="2"/>
<dbReference type="InterPro" id="IPR004358">
    <property type="entry name" value="Sig_transdc_His_kin-like_C"/>
</dbReference>
<evidence type="ECO:0000313" key="10">
    <source>
        <dbReference type="Proteomes" id="UP000598820"/>
    </source>
</evidence>
<organism evidence="9 10">
    <name type="scientific">Spirosoma profusum</name>
    <dbReference type="NCBI Taxonomy" id="2771354"/>
    <lineage>
        <taxon>Bacteria</taxon>
        <taxon>Pseudomonadati</taxon>
        <taxon>Bacteroidota</taxon>
        <taxon>Cytophagia</taxon>
        <taxon>Cytophagales</taxon>
        <taxon>Cytophagaceae</taxon>
        <taxon>Spirosoma</taxon>
    </lineage>
</organism>
<keyword evidence="10" id="KW-1185">Reference proteome</keyword>
<name>A0A926XW16_9BACT</name>
<reference evidence="9" key="1">
    <citation type="submission" date="2020-09" db="EMBL/GenBank/DDBJ databases">
        <authorList>
            <person name="Kim M.K."/>
        </authorList>
    </citation>
    <scope>NUCLEOTIDE SEQUENCE</scope>
    <source>
        <strain evidence="9">BT702</strain>
    </source>
</reference>
<dbReference type="InterPro" id="IPR036097">
    <property type="entry name" value="HisK_dim/P_sf"/>
</dbReference>
<evidence type="ECO:0000259" key="8">
    <source>
        <dbReference type="PROSITE" id="PS50112"/>
    </source>
</evidence>
<dbReference type="PRINTS" id="PR00344">
    <property type="entry name" value="BCTRLSENSOR"/>
</dbReference>
<gene>
    <name evidence="9" type="ORF">IC229_09290</name>
</gene>
<evidence type="ECO:0000256" key="5">
    <source>
        <dbReference type="ARBA" id="ARBA00022777"/>
    </source>
</evidence>
<keyword evidence="4" id="KW-0808">Transferase</keyword>
<dbReference type="InterPro" id="IPR013767">
    <property type="entry name" value="PAS_fold"/>
</dbReference>
<dbReference type="GO" id="GO:0007234">
    <property type="term" value="P:osmosensory signaling via phosphorelay pathway"/>
    <property type="evidence" value="ECO:0007669"/>
    <property type="project" value="TreeGrafter"/>
</dbReference>
<dbReference type="Pfam" id="PF02518">
    <property type="entry name" value="HATPase_c"/>
    <property type="match status" value="1"/>
</dbReference>
<dbReference type="InterPro" id="IPR003594">
    <property type="entry name" value="HATPase_dom"/>
</dbReference>
<dbReference type="PROSITE" id="PS50112">
    <property type="entry name" value="PAS"/>
    <property type="match status" value="1"/>
</dbReference>
<dbReference type="InterPro" id="IPR005467">
    <property type="entry name" value="His_kinase_dom"/>
</dbReference>
<dbReference type="CDD" id="cd00082">
    <property type="entry name" value="HisKA"/>
    <property type="match status" value="1"/>
</dbReference>
<comment type="caution">
    <text evidence="9">The sequence shown here is derived from an EMBL/GenBank/DDBJ whole genome shotgun (WGS) entry which is preliminary data.</text>
</comment>
<accession>A0A926XW16</accession>
<dbReference type="InterPro" id="IPR036890">
    <property type="entry name" value="HATPase_C_sf"/>
</dbReference>
<sequence>MNPPRTNEQLAAENESLRIRLDEALETIQAIRTGQIDALVVEGDNGHEIYTLKTADQTYRVFIESMHEGAVTLNQQGLILYCNSTFATMVNQPLSAVIGSDLLAYIAPACQADYKNFIQQSWSSPGKTEMTLAQKENEKEIICLISATPLALDEGDCLSFIFTDLTLQKQTQTLLKRSNEELAFTNQALNRSNDNLQQFAYVASHDLQEPLRKIQQFGDLLKTRYVAPSSDEWNYLERMQSAASRMSALIRDILNFSRITTHTESVRHVSLTDVVNTVLTDLELRIQETNALIEVSPLPILMGDASQLGRLFQNLLNNALKFHRPDVKPHIKVACQTLSAAELPPSIKPTRQADTYHQIQVIDNGIGFDQKYAERIFQVFQRLHNKNQFAGTGIGLAICEKIVSNHGGAISATGEPSKGATFSVYLPV</sequence>
<dbReference type="GO" id="GO:0006355">
    <property type="term" value="P:regulation of DNA-templated transcription"/>
    <property type="evidence" value="ECO:0007669"/>
    <property type="project" value="InterPro"/>
</dbReference>
<dbReference type="CDD" id="cd00130">
    <property type="entry name" value="PAS"/>
    <property type="match status" value="1"/>
</dbReference>
<dbReference type="AlphaFoldDB" id="A0A926XW16"/>
<proteinExistence type="predicted"/>
<dbReference type="PANTHER" id="PTHR42878:SF15">
    <property type="entry name" value="BACTERIOPHYTOCHROME"/>
    <property type="match status" value="1"/>
</dbReference>
<dbReference type="InterPro" id="IPR035965">
    <property type="entry name" value="PAS-like_dom_sf"/>
</dbReference>
<comment type="catalytic activity">
    <reaction evidence="1">
        <text>ATP + protein L-histidine = ADP + protein N-phospho-L-histidine.</text>
        <dbReference type="EC" id="2.7.13.3"/>
    </reaction>
</comment>
<evidence type="ECO:0000256" key="3">
    <source>
        <dbReference type="ARBA" id="ARBA00022553"/>
    </source>
</evidence>
<keyword evidence="3" id="KW-0597">Phosphoprotein</keyword>
<dbReference type="InterPro" id="IPR050351">
    <property type="entry name" value="BphY/WalK/GraS-like"/>
</dbReference>
<dbReference type="EMBL" id="JACWZY010000006">
    <property type="protein sequence ID" value="MBD2700831.1"/>
    <property type="molecule type" value="Genomic_DNA"/>
</dbReference>
<dbReference type="PROSITE" id="PS50109">
    <property type="entry name" value="HIS_KIN"/>
    <property type="match status" value="1"/>
</dbReference>
<dbReference type="Pfam" id="PF00989">
    <property type="entry name" value="PAS"/>
    <property type="match status" value="1"/>
</dbReference>
<dbReference type="InterPro" id="IPR003661">
    <property type="entry name" value="HisK_dim/P_dom"/>
</dbReference>
<dbReference type="GO" id="GO:0000156">
    <property type="term" value="F:phosphorelay response regulator activity"/>
    <property type="evidence" value="ECO:0007669"/>
    <property type="project" value="TreeGrafter"/>
</dbReference>
<keyword evidence="5" id="KW-0418">Kinase</keyword>
<evidence type="ECO:0000259" key="7">
    <source>
        <dbReference type="PROSITE" id="PS50109"/>
    </source>
</evidence>
<dbReference type="SMART" id="SM00091">
    <property type="entry name" value="PAS"/>
    <property type="match status" value="1"/>
</dbReference>
<protein>
    <recommendedName>
        <fullName evidence="2">histidine kinase</fullName>
        <ecNumber evidence="2">2.7.13.3</ecNumber>
    </recommendedName>
</protein>
<dbReference type="GO" id="GO:0030295">
    <property type="term" value="F:protein kinase activator activity"/>
    <property type="evidence" value="ECO:0007669"/>
    <property type="project" value="TreeGrafter"/>
</dbReference>
<dbReference type="Gene3D" id="3.30.565.10">
    <property type="entry name" value="Histidine kinase-like ATPase, C-terminal domain"/>
    <property type="match status" value="1"/>
</dbReference>
<evidence type="ECO:0000313" key="9">
    <source>
        <dbReference type="EMBL" id="MBD2700831.1"/>
    </source>
</evidence>